<feature type="transmembrane region" description="Helical" evidence="9">
    <location>
        <begin position="372"/>
        <end position="391"/>
    </location>
</feature>
<evidence type="ECO:0000256" key="6">
    <source>
        <dbReference type="ARBA" id="ARBA00023136"/>
    </source>
</evidence>
<accession>A0A286UMQ6</accession>
<dbReference type="STRING" id="2282107.A0A286UMQ6"/>
<gene>
    <name evidence="11" type="ORF">PNOK_0351400</name>
</gene>
<evidence type="ECO:0000256" key="4">
    <source>
        <dbReference type="ARBA" id="ARBA00022692"/>
    </source>
</evidence>
<dbReference type="SUPFAM" id="SSF103473">
    <property type="entry name" value="MFS general substrate transporter"/>
    <property type="match status" value="1"/>
</dbReference>
<keyword evidence="6 9" id="KW-0472">Membrane</keyword>
<comment type="similarity">
    <text evidence="2 8">Belongs to the major facilitator superfamily. Sugar transporter (TC 2.A.1.1) family.</text>
</comment>
<dbReference type="Pfam" id="PF00083">
    <property type="entry name" value="Sugar_tr"/>
    <property type="match status" value="1"/>
</dbReference>
<feature type="domain" description="Major facilitator superfamily (MFS) profile" evidence="10">
    <location>
        <begin position="57"/>
        <end position="499"/>
    </location>
</feature>
<evidence type="ECO:0000256" key="9">
    <source>
        <dbReference type="SAM" id="Phobius"/>
    </source>
</evidence>
<reference evidence="11 12" key="1">
    <citation type="journal article" date="2017" name="Mol. Ecol.">
        <title>Comparative and population genomic landscape of Phellinus noxius: A hypervariable fungus causing root rot in trees.</title>
        <authorList>
            <person name="Chung C.L."/>
            <person name="Lee T.J."/>
            <person name="Akiba M."/>
            <person name="Lee H.H."/>
            <person name="Kuo T.H."/>
            <person name="Liu D."/>
            <person name="Ke H.M."/>
            <person name="Yokoi T."/>
            <person name="Roa M.B."/>
            <person name="Lu M.J."/>
            <person name="Chang Y.Y."/>
            <person name="Ann P.J."/>
            <person name="Tsai J.N."/>
            <person name="Chen C.Y."/>
            <person name="Tzean S.S."/>
            <person name="Ota Y."/>
            <person name="Hattori T."/>
            <person name="Sahashi N."/>
            <person name="Liou R.F."/>
            <person name="Kikuchi T."/>
            <person name="Tsai I.J."/>
        </authorList>
    </citation>
    <scope>NUCLEOTIDE SEQUENCE [LARGE SCALE GENOMIC DNA]</scope>
    <source>
        <strain evidence="11 12">FFPRI411160</strain>
    </source>
</reference>
<dbReference type="EMBL" id="NBII01000003">
    <property type="protein sequence ID" value="PAV20887.1"/>
    <property type="molecule type" value="Genomic_DNA"/>
</dbReference>
<evidence type="ECO:0000256" key="2">
    <source>
        <dbReference type="ARBA" id="ARBA00010992"/>
    </source>
</evidence>
<evidence type="ECO:0000256" key="1">
    <source>
        <dbReference type="ARBA" id="ARBA00004141"/>
    </source>
</evidence>
<dbReference type="OrthoDB" id="6133115at2759"/>
<protein>
    <submittedName>
        <fullName evidence="11">MFS lactose permease</fullName>
    </submittedName>
</protein>
<dbReference type="InParanoid" id="A0A286UMQ6"/>
<dbReference type="GO" id="GO:0016020">
    <property type="term" value="C:membrane"/>
    <property type="evidence" value="ECO:0007669"/>
    <property type="project" value="UniProtKB-SubCell"/>
</dbReference>
<dbReference type="InterPro" id="IPR003663">
    <property type="entry name" value="Sugar/inositol_transpt"/>
</dbReference>
<keyword evidence="4 9" id="KW-0812">Transmembrane</keyword>
<evidence type="ECO:0000256" key="7">
    <source>
        <dbReference type="ARBA" id="ARBA00049119"/>
    </source>
</evidence>
<keyword evidence="3 8" id="KW-0813">Transport</keyword>
<dbReference type="Gene3D" id="1.20.1250.20">
    <property type="entry name" value="MFS general substrate transporter like domains"/>
    <property type="match status" value="1"/>
</dbReference>
<name>A0A286UMQ6_9AGAM</name>
<dbReference type="PROSITE" id="PS50850">
    <property type="entry name" value="MFS"/>
    <property type="match status" value="1"/>
</dbReference>
<evidence type="ECO:0000256" key="5">
    <source>
        <dbReference type="ARBA" id="ARBA00022989"/>
    </source>
</evidence>
<dbReference type="PANTHER" id="PTHR48022">
    <property type="entry name" value="PLASTIDIC GLUCOSE TRANSPORTER 4"/>
    <property type="match status" value="1"/>
</dbReference>
<dbReference type="AlphaFoldDB" id="A0A286UMQ6"/>
<feature type="transmembrane region" description="Helical" evidence="9">
    <location>
        <begin position="151"/>
        <end position="174"/>
    </location>
</feature>
<feature type="transmembrane region" description="Helical" evidence="9">
    <location>
        <begin position="307"/>
        <end position="328"/>
    </location>
</feature>
<comment type="catalytic activity">
    <reaction evidence="7">
        <text>myo-inositol(out) + H(+)(out) = myo-inositol(in) + H(+)(in)</text>
        <dbReference type="Rhea" id="RHEA:60364"/>
        <dbReference type="ChEBI" id="CHEBI:15378"/>
        <dbReference type="ChEBI" id="CHEBI:17268"/>
    </reaction>
</comment>
<comment type="subcellular location">
    <subcellularLocation>
        <location evidence="1">Membrane</location>
        <topology evidence="1">Multi-pass membrane protein</topology>
    </subcellularLocation>
</comment>
<feature type="transmembrane region" description="Helical" evidence="9">
    <location>
        <begin position="473"/>
        <end position="493"/>
    </location>
</feature>
<proteinExistence type="inferred from homology"/>
<evidence type="ECO:0000313" key="12">
    <source>
        <dbReference type="Proteomes" id="UP000217199"/>
    </source>
</evidence>
<evidence type="ECO:0000256" key="3">
    <source>
        <dbReference type="ARBA" id="ARBA00022448"/>
    </source>
</evidence>
<feature type="transmembrane region" description="Helical" evidence="9">
    <location>
        <begin position="445"/>
        <end position="467"/>
    </location>
</feature>
<feature type="transmembrane region" description="Helical" evidence="9">
    <location>
        <begin position="218"/>
        <end position="237"/>
    </location>
</feature>
<feature type="transmembrane region" description="Helical" evidence="9">
    <location>
        <begin position="52"/>
        <end position="70"/>
    </location>
</feature>
<dbReference type="InterPro" id="IPR020846">
    <property type="entry name" value="MFS_dom"/>
</dbReference>
<dbReference type="FunFam" id="1.20.1250.20:FF:000217">
    <property type="entry name" value="MFS lactose permease, putative"/>
    <property type="match status" value="1"/>
</dbReference>
<dbReference type="NCBIfam" id="TIGR00879">
    <property type="entry name" value="SP"/>
    <property type="match status" value="1"/>
</dbReference>
<feature type="transmembrane region" description="Helical" evidence="9">
    <location>
        <begin position="411"/>
        <end position="433"/>
    </location>
</feature>
<dbReference type="InterPro" id="IPR005828">
    <property type="entry name" value="MFS_sugar_transport-like"/>
</dbReference>
<comment type="caution">
    <text evidence="11">The sequence shown here is derived from an EMBL/GenBank/DDBJ whole genome shotgun (WGS) entry which is preliminary data.</text>
</comment>
<dbReference type="InterPro" id="IPR050360">
    <property type="entry name" value="MFS_Sugar_Transporters"/>
</dbReference>
<evidence type="ECO:0000259" key="10">
    <source>
        <dbReference type="PROSITE" id="PS50850"/>
    </source>
</evidence>
<sequence>MSHTPSDEKISFENNFEDFSKKTQSKKVYEVNSAALAAAKDHSINPWTKDSLILYASCFISFLCSCTNGYDTSLMTAINIMPFYQERFNAGVVGSATGIIFSVYTIGGLVSPWIAGPLTDRLGRRWGMFIGSWIICIGSAVISSANTKKQFIGGRFILGFGVSILTCAAPSYVVEIAPPQWRGRMTGIYNCGWFGGSIPAAAITLGTQNIKSDLSWRLPLIFQCVPTFIVICCVWFLPESPRWLLANNRDEEARAFLTRFHGGGDPNHPVVEVEWQEFKESININGGDKRWYDYSELYKNTNARWRFLMVVFMAVFGQFSGNGLGYFNTQIYAAVGYDNYMQFVLNLCSSIVSCFAALCGVAFADRLSRRKVLVIGTLWCAVLLAINGALSSRWAHEPEGSKDLKVGRGAVAAYFLFYAVFSFVYTPLQAVYPTECLDTNGRAKGMAMSGVIVNLFGFINQFCGPIALKNIRYNYVFIFVGWDCIEAFLWYLFAIETVGKTLEELEEVFSSPYPPRTKARKVVAIKDDGHVDLIRNA</sequence>
<evidence type="ECO:0000256" key="8">
    <source>
        <dbReference type="RuleBase" id="RU003346"/>
    </source>
</evidence>
<keyword evidence="5 9" id="KW-1133">Transmembrane helix</keyword>
<dbReference type="PANTHER" id="PTHR48022:SF36">
    <property type="entry name" value="LACTOSE PERMEASE, PUTATIVE (AFU_ORTHOLOGUE AFUA_1G17310)-RELATED"/>
    <property type="match status" value="1"/>
</dbReference>
<feature type="transmembrane region" description="Helical" evidence="9">
    <location>
        <begin position="186"/>
        <end position="206"/>
    </location>
</feature>
<evidence type="ECO:0000313" key="11">
    <source>
        <dbReference type="EMBL" id="PAV20887.1"/>
    </source>
</evidence>
<feature type="transmembrane region" description="Helical" evidence="9">
    <location>
        <begin position="90"/>
        <end position="114"/>
    </location>
</feature>
<dbReference type="Proteomes" id="UP000217199">
    <property type="component" value="Unassembled WGS sequence"/>
</dbReference>
<dbReference type="GO" id="GO:0005351">
    <property type="term" value="F:carbohydrate:proton symporter activity"/>
    <property type="evidence" value="ECO:0007669"/>
    <property type="project" value="TreeGrafter"/>
</dbReference>
<feature type="transmembrane region" description="Helical" evidence="9">
    <location>
        <begin position="126"/>
        <end position="145"/>
    </location>
</feature>
<dbReference type="InterPro" id="IPR036259">
    <property type="entry name" value="MFS_trans_sf"/>
</dbReference>
<organism evidence="11 12">
    <name type="scientific">Pyrrhoderma noxium</name>
    <dbReference type="NCBI Taxonomy" id="2282107"/>
    <lineage>
        <taxon>Eukaryota</taxon>
        <taxon>Fungi</taxon>
        <taxon>Dikarya</taxon>
        <taxon>Basidiomycota</taxon>
        <taxon>Agaricomycotina</taxon>
        <taxon>Agaricomycetes</taxon>
        <taxon>Hymenochaetales</taxon>
        <taxon>Hymenochaetaceae</taxon>
        <taxon>Pyrrhoderma</taxon>
    </lineage>
</organism>
<keyword evidence="12" id="KW-1185">Reference proteome</keyword>
<feature type="transmembrane region" description="Helical" evidence="9">
    <location>
        <begin position="340"/>
        <end position="363"/>
    </location>
</feature>